<gene>
    <name evidence="3" type="primary">LOC136081300</name>
</gene>
<evidence type="ECO:0000313" key="3">
    <source>
        <dbReference type="RefSeq" id="XP_065654679.1"/>
    </source>
</evidence>
<protein>
    <submittedName>
        <fullName evidence="3">Zinc finger MYM-type protein 5-like</fullName>
    </submittedName>
</protein>
<organism evidence="2 3">
    <name type="scientific">Hydra vulgaris</name>
    <name type="common">Hydra</name>
    <name type="synonym">Hydra attenuata</name>
    <dbReference type="NCBI Taxonomy" id="6087"/>
    <lineage>
        <taxon>Eukaryota</taxon>
        <taxon>Metazoa</taxon>
        <taxon>Cnidaria</taxon>
        <taxon>Hydrozoa</taxon>
        <taxon>Hydroidolina</taxon>
        <taxon>Anthoathecata</taxon>
        <taxon>Aplanulata</taxon>
        <taxon>Hydridae</taxon>
        <taxon>Hydra</taxon>
    </lineage>
</organism>
<evidence type="ECO:0000259" key="1">
    <source>
        <dbReference type="SMART" id="SM00597"/>
    </source>
</evidence>
<dbReference type="Proteomes" id="UP001652625">
    <property type="component" value="Chromosome 06"/>
</dbReference>
<dbReference type="SMART" id="SM00597">
    <property type="entry name" value="ZnF_TTF"/>
    <property type="match status" value="1"/>
</dbReference>
<proteinExistence type="predicted"/>
<dbReference type="PANTHER" id="PTHR45749">
    <property type="match status" value="1"/>
</dbReference>
<reference evidence="3" key="1">
    <citation type="submission" date="2025-08" db="UniProtKB">
        <authorList>
            <consortium name="RefSeq"/>
        </authorList>
    </citation>
    <scope>IDENTIFICATION</scope>
</reference>
<dbReference type="RefSeq" id="XP_065654679.1">
    <property type="nucleotide sequence ID" value="XM_065798607.1"/>
</dbReference>
<dbReference type="PANTHER" id="PTHR45749:SF21">
    <property type="entry name" value="DUF4371 DOMAIN-CONTAINING PROTEIN"/>
    <property type="match status" value="1"/>
</dbReference>
<dbReference type="GeneID" id="136081300"/>
<accession>A0ABM4BZJ2</accession>
<keyword evidence="2" id="KW-1185">Reference proteome</keyword>
<sequence length="145" mass="16602">MNSTWLKRRLANGDEVGRSWLLYSSVNEAAYCFCCLLFPTSNSNSQFSFESADGFTNWRYTERLKNHKNSLCHCKSFTIWKEAERRLIYGKGIDSELEAQIESEKQQWGNILKRILSCIKVLASQNVVLRGHGEKLSTAEEGANI</sequence>
<evidence type="ECO:0000313" key="2">
    <source>
        <dbReference type="Proteomes" id="UP001652625"/>
    </source>
</evidence>
<name>A0ABM4BZJ2_HYDVU</name>
<feature type="domain" description="TTF-type" evidence="1">
    <location>
        <begin position="5"/>
        <end position="94"/>
    </location>
</feature>
<dbReference type="InterPro" id="IPR006580">
    <property type="entry name" value="Znf_TTF"/>
</dbReference>